<evidence type="ECO:0000259" key="2">
    <source>
        <dbReference type="PROSITE" id="PS51704"/>
    </source>
</evidence>
<keyword evidence="1" id="KW-0812">Transmembrane</keyword>
<evidence type="ECO:0000256" key="1">
    <source>
        <dbReference type="SAM" id="Phobius"/>
    </source>
</evidence>
<dbReference type="Proteomes" id="UP001256711">
    <property type="component" value="Unassembled WGS sequence"/>
</dbReference>
<protein>
    <submittedName>
        <fullName evidence="3">Glycerophosphodiester phosphodiesterase</fullName>
    </submittedName>
</protein>
<dbReference type="PANTHER" id="PTHR46211">
    <property type="entry name" value="GLYCEROPHOSPHORYL DIESTER PHOSPHODIESTERASE"/>
    <property type="match status" value="1"/>
</dbReference>
<evidence type="ECO:0000313" key="3">
    <source>
        <dbReference type="EMBL" id="MDT2810093.1"/>
    </source>
</evidence>
<dbReference type="EMBL" id="JARQBJ010000002">
    <property type="protein sequence ID" value="MDT2810093.1"/>
    <property type="molecule type" value="Genomic_DNA"/>
</dbReference>
<feature type="transmembrane region" description="Helical" evidence="1">
    <location>
        <begin position="21"/>
        <end position="40"/>
    </location>
</feature>
<dbReference type="InterPro" id="IPR017946">
    <property type="entry name" value="PLC-like_Pdiesterase_TIM-brl"/>
</dbReference>
<feature type="transmembrane region" description="Helical" evidence="1">
    <location>
        <begin position="121"/>
        <end position="142"/>
    </location>
</feature>
<gene>
    <name evidence="3" type="ORF">P7H43_06325</name>
</gene>
<dbReference type="Pfam" id="PF10110">
    <property type="entry name" value="GPDPase_memb"/>
    <property type="match status" value="1"/>
</dbReference>
<dbReference type="InterPro" id="IPR018476">
    <property type="entry name" value="GlyceroP-diester-Pdiesterase_M"/>
</dbReference>
<feature type="domain" description="GP-PDE" evidence="2">
    <location>
        <begin position="349"/>
        <end position="579"/>
    </location>
</feature>
<keyword evidence="1" id="KW-1133">Transmembrane helix</keyword>
<name>A0AAW8TUY7_9ENTE</name>
<dbReference type="GO" id="GO:0006629">
    <property type="term" value="P:lipid metabolic process"/>
    <property type="evidence" value="ECO:0007669"/>
    <property type="project" value="InterPro"/>
</dbReference>
<dbReference type="InterPro" id="IPR030395">
    <property type="entry name" value="GP_PDE_dom"/>
</dbReference>
<feature type="transmembrane region" description="Helical" evidence="1">
    <location>
        <begin position="320"/>
        <end position="338"/>
    </location>
</feature>
<feature type="transmembrane region" description="Helical" evidence="1">
    <location>
        <begin position="257"/>
        <end position="288"/>
    </location>
</feature>
<evidence type="ECO:0000313" key="4">
    <source>
        <dbReference type="Proteomes" id="UP001256711"/>
    </source>
</evidence>
<dbReference type="PANTHER" id="PTHR46211:SF8">
    <property type="entry name" value="PHOSPHODIESTERASE"/>
    <property type="match status" value="1"/>
</dbReference>
<sequence length="600" mass="68667">MNYLKKTLMNTFEFLGKTQSYFRDVLLMHGFLLFIVIPLLSSSTKFILARGGIPYLSYDNLLSIATQHSFVFLLLLLTLLFILLTVYFEFTFLLLSVYFLEKKETISLRQLLRMTVIQIRKVRPSVVLFFLFYFLLVLPIGGLNFNSDLLSRIKIPAFIMDFIFANRILIISAFLLVYLALIYLGIRLIFALPEMILRDRPFWPAVKESWWITQRRFFAILGRFLFIGASVLAIASLGTLLVLGAQNLIEAYLPDYALYSAVFAMTLLQFLYLLNIVLSTVGIFFIIVDFMEDEGFLPDIPSWFYKEPLKTPRFPQGKNALLLLTTLFFVIGVSLYNLNYLTGTTETIPLTISHRGVSDKNGVQNSLAALKDTHDRYQPDYVETDVQMTSDEQFVVIHDFDLKALTGERGTPEQMTAADILKRQVKENQQTAPIVSFDEYLAYAQELHQKLLVEIKTQRKDSKELVQRFLNRYEADLSQNQDMIQSLSYTVVEEVKKAAPNIPTGYILPFNLVGPPQTNADFLTMEFSTINRNFITSAKADGKKVFVWTPNSEDDISRMIFYGVDGIITDSLRTLDRTIAAQKDDPTYADKLLNFVIGIG</sequence>
<proteinExistence type="predicted"/>
<feature type="transmembrane region" description="Helical" evidence="1">
    <location>
        <begin position="162"/>
        <end position="190"/>
    </location>
</feature>
<dbReference type="GO" id="GO:0008081">
    <property type="term" value="F:phosphoric diester hydrolase activity"/>
    <property type="evidence" value="ECO:0007669"/>
    <property type="project" value="InterPro"/>
</dbReference>
<feature type="transmembrane region" description="Helical" evidence="1">
    <location>
        <begin position="70"/>
        <end position="100"/>
    </location>
</feature>
<dbReference type="AlphaFoldDB" id="A0AAW8TUY7"/>
<organism evidence="3 4">
    <name type="scientific">Enterococcus asini</name>
    <dbReference type="NCBI Taxonomy" id="57732"/>
    <lineage>
        <taxon>Bacteria</taxon>
        <taxon>Bacillati</taxon>
        <taxon>Bacillota</taxon>
        <taxon>Bacilli</taxon>
        <taxon>Lactobacillales</taxon>
        <taxon>Enterococcaceae</taxon>
        <taxon>Enterococcus</taxon>
    </lineage>
</organism>
<dbReference type="CDD" id="cd08579">
    <property type="entry name" value="GDPD_memb_like"/>
    <property type="match status" value="1"/>
</dbReference>
<dbReference type="SUPFAM" id="SSF51695">
    <property type="entry name" value="PLC-like phosphodiesterases"/>
    <property type="match status" value="1"/>
</dbReference>
<dbReference type="Gene3D" id="3.20.20.190">
    <property type="entry name" value="Phosphatidylinositol (PI) phosphodiesterase"/>
    <property type="match status" value="1"/>
</dbReference>
<feature type="transmembrane region" description="Helical" evidence="1">
    <location>
        <begin position="224"/>
        <end position="245"/>
    </location>
</feature>
<dbReference type="RefSeq" id="WP_270598704.1">
    <property type="nucleotide sequence ID" value="NZ_JAQESC010000013.1"/>
</dbReference>
<reference evidence="3" key="1">
    <citation type="submission" date="2023-03" db="EMBL/GenBank/DDBJ databases">
        <authorList>
            <person name="Shen W."/>
            <person name="Cai J."/>
        </authorList>
    </citation>
    <scope>NUCLEOTIDE SEQUENCE</scope>
    <source>
        <strain evidence="3">B226-2</strain>
    </source>
</reference>
<comment type="caution">
    <text evidence="3">The sequence shown here is derived from an EMBL/GenBank/DDBJ whole genome shotgun (WGS) entry which is preliminary data.</text>
</comment>
<dbReference type="PROSITE" id="PS51704">
    <property type="entry name" value="GP_PDE"/>
    <property type="match status" value="1"/>
</dbReference>
<accession>A0AAW8TUY7</accession>
<dbReference type="Pfam" id="PF03009">
    <property type="entry name" value="GDPD"/>
    <property type="match status" value="1"/>
</dbReference>
<keyword evidence="1" id="KW-0472">Membrane</keyword>